<dbReference type="InterPro" id="IPR015866">
    <property type="entry name" value="Ser-tRNA-synth_1_N"/>
</dbReference>
<dbReference type="GO" id="GO:0006434">
    <property type="term" value="P:seryl-tRNA aminoacylation"/>
    <property type="evidence" value="ECO:0007669"/>
    <property type="project" value="UniProtKB-UniRule"/>
</dbReference>
<evidence type="ECO:0000256" key="2">
    <source>
        <dbReference type="ARBA" id="ARBA00022741"/>
    </source>
</evidence>
<dbReference type="Gene3D" id="1.10.287.40">
    <property type="entry name" value="Serine-tRNA synthetase, tRNA binding domain"/>
    <property type="match status" value="1"/>
</dbReference>
<keyword evidence="2 6" id="KW-0547">Nucleotide-binding</keyword>
<dbReference type="NCBIfam" id="TIGR00414">
    <property type="entry name" value="serS"/>
    <property type="match status" value="1"/>
</dbReference>
<dbReference type="Pfam" id="PF02403">
    <property type="entry name" value="Seryl_tRNA_N"/>
    <property type="match status" value="1"/>
</dbReference>
<dbReference type="PANTHER" id="PTHR11778">
    <property type="entry name" value="SERYL-TRNA SYNTHETASE"/>
    <property type="match status" value="1"/>
</dbReference>
<evidence type="ECO:0000256" key="4">
    <source>
        <dbReference type="ARBA" id="ARBA00022917"/>
    </source>
</evidence>
<feature type="site" description="Important for serine binding" evidence="7">
    <location>
        <position position="383"/>
    </location>
</feature>
<feature type="coiled-coil region" evidence="9">
    <location>
        <begin position="38"/>
        <end position="110"/>
    </location>
</feature>
<organism evidence="11 12">
    <name type="scientific">Candidatus Naiadarchaeum limnaeum</name>
    <dbReference type="NCBI Taxonomy" id="2756139"/>
    <lineage>
        <taxon>Archaea</taxon>
        <taxon>Candidatus Undinarchaeota</taxon>
        <taxon>Candidatus Undinarchaeia</taxon>
        <taxon>Candidatus Naiadarchaeales</taxon>
        <taxon>Candidatus Naiadarchaeaceae</taxon>
        <taxon>Candidatus Naiadarchaeum</taxon>
    </lineage>
</organism>
<feature type="binding site" evidence="6">
    <location>
        <position position="278"/>
    </location>
    <ligand>
        <name>ATP</name>
        <dbReference type="ChEBI" id="CHEBI:30616"/>
    </ligand>
</feature>
<feature type="binding site" evidence="6">
    <location>
        <position position="383"/>
    </location>
    <ligand>
        <name>L-serine</name>
        <dbReference type="ChEBI" id="CHEBI:33384"/>
    </ligand>
</feature>
<feature type="binding site" evidence="7">
    <location>
        <position position="262"/>
    </location>
    <ligand>
        <name>L-serine</name>
        <dbReference type="ChEBI" id="CHEBI:33384"/>
    </ligand>
</feature>
<evidence type="ECO:0000256" key="5">
    <source>
        <dbReference type="ARBA" id="ARBA00023146"/>
    </source>
</evidence>
<comment type="domain">
    <text evidence="6">Consists of two distinct domains, a catalytic core and a N-terminal extension that is involved in tRNA binding.</text>
</comment>
<comment type="subcellular location">
    <subcellularLocation>
        <location evidence="6">Cytoplasm</location>
    </subcellularLocation>
</comment>
<keyword evidence="3 6" id="KW-0067">ATP-binding</keyword>
<dbReference type="SUPFAM" id="SSF55681">
    <property type="entry name" value="Class II aaRS and biotin synthetases"/>
    <property type="match status" value="1"/>
</dbReference>
<dbReference type="InterPro" id="IPR002317">
    <property type="entry name" value="Ser-tRNA-ligase_type_1"/>
</dbReference>
<evidence type="ECO:0000256" key="9">
    <source>
        <dbReference type="SAM" id="Coils"/>
    </source>
</evidence>
<dbReference type="SUPFAM" id="SSF46589">
    <property type="entry name" value="tRNA-binding arm"/>
    <property type="match status" value="1"/>
</dbReference>
<accession>A0A832V146</accession>
<dbReference type="InterPro" id="IPR033729">
    <property type="entry name" value="SerRS_core"/>
</dbReference>
<keyword evidence="5 6" id="KW-0030">Aminoacyl-tRNA synthetase</keyword>
<evidence type="ECO:0000256" key="8">
    <source>
        <dbReference type="PIRSR" id="PIRSR001529-2"/>
    </source>
</evidence>
<feature type="binding site" evidence="6 7">
    <location>
        <position position="285"/>
    </location>
    <ligand>
        <name>L-serine</name>
        <dbReference type="ChEBI" id="CHEBI:33384"/>
    </ligand>
</feature>
<dbReference type="Proteomes" id="UP000646946">
    <property type="component" value="Unassembled WGS sequence"/>
</dbReference>
<gene>
    <name evidence="6 11" type="primary">serS</name>
    <name evidence="11" type="ORF">H1016_00655</name>
</gene>
<evidence type="ECO:0000256" key="3">
    <source>
        <dbReference type="ARBA" id="ARBA00022840"/>
    </source>
</evidence>
<keyword evidence="6" id="KW-0963">Cytoplasm</keyword>
<dbReference type="InterPro" id="IPR002314">
    <property type="entry name" value="aa-tRNA-synt_IIb"/>
</dbReference>
<keyword evidence="12" id="KW-1185">Reference proteome</keyword>
<feature type="binding site" evidence="8">
    <location>
        <begin position="278"/>
        <end position="281"/>
    </location>
    <ligand>
        <name>ATP</name>
        <dbReference type="ChEBI" id="CHEBI:30616"/>
    </ligand>
</feature>
<proteinExistence type="inferred from homology"/>
<dbReference type="GO" id="GO:0005737">
    <property type="term" value="C:cytoplasm"/>
    <property type="evidence" value="ECO:0007669"/>
    <property type="project" value="UniProtKB-SubCell"/>
</dbReference>
<keyword evidence="9" id="KW-0175">Coiled coil</keyword>
<dbReference type="PROSITE" id="PS50862">
    <property type="entry name" value="AA_TRNA_LIGASE_II"/>
    <property type="match status" value="1"/>
</dbReference>
<dbReference type="AlphaFoldDB" id="A0A832V146"/>
<dbReference type="InterPro" id="IPR010978">
    <property type="entry name" value="tRNA-bd_arm"/>
</dbReference>
<comment type="subunit">
    <text evidence="6">Homodimer. The tRNA molecule binds across the dimer.</text>
</comment>
<feature type="binding site" evidence="7">
    <location>
        <position position="231"/>
    </location>
    <ligand>
        <name>L-serine</name>
        <dbReference type="ChEBI" id="CHEBI:33384"/>
    </ligand>
</feature>
<dbReference type="InterPro" id="IPR006195">
    <property type="entry name" value="aa-tRNA-synth_II"/>
</dbReference>
<dbReference type="PRINTS" id="PR00981">
    <property type="entry name" value="TRNASYNTHSER"/>
</dbReference>
<comment type="caution">
    <text evidence="11">The sequence shown here is derived from an EMBL/GenBank/DDBJ whole genome shotgun (WGS) entry which is preliminary data.</text>
</comment>
<dbReference type="InterPro" id="IPR045864">
    <property type="entry name" value="aa-tRNA-synth_II/BPL/LPL"/>
</dbReference>
<name>A0A832V146_9ARCH</name>
<evidence type="ECO:0000256" key="7">
    <source>
        <dbReference type="PIRSR" id="PIRSR001529-1"/>
    </source>
</evidence>
<dbReference type="Pfam" id="PF00587">
    <property type="entry name" value="tRNA-synt_2b"/>
    <property type="match status" value="1"/>
</dbReference>
<feature type="binding site" evidence="7">
    <location>
        <position position="381"/>
    </location>
    <ligand>
        <name>L-serine</name>
        <dbReference type="ChEBI" id="CHEBI:33384"/>
    </ligand>
</feature>
<protein>
    <recommendedName>
        <fullName evidence="6">Serine--tRNA ligase</fullName>
        <ecNumber evidence="6">6.1.1.11</ecNumber>
    </recommendedName>
    <alternativeName>
        <fullName evidence="6">Seryl-tRNA synthetase</fullName>
        <shortName evidence="6">SerRS</shortName>
    </alternativeName>
    <alternativeName>
        <fullName evidence="6">Seryl-tRNA(Ser/Sec) synthetase</fullName>
    </alternativeName>
</protein>
<dbReference type="GO" id="GO:0005524">
    <property type="term" value="F:ATP binding"/>
    <property type="evidence" value="ECO:0007669"/>
    <property type="project" value="UniProtKB-UniRule"/>
</dbReference>
<evidence type="ECO:0000313" key="12">
    <source>
        <dbReference type="Proteomes" id="UP000646946"/>
    </source>
</evidence>
<reference evidence="11 12" key="1">
    <citation type="journal article" name="Nat. Commun.">
        <title>Undinarchaeota illuminate DPANN phylogeny and the impact of gene transfer on archaeal evolution.</title>
        <authorList>
            <person name="Dombrowski N."/>
            <person name="Williams T.A."/>
            <person name="Sun J."/>
            <person name="Woodcroft B.J."/>
            <person name="Lee J.H."/>
            <person name="Minh B.Q."/>
            <person name="Rinke C."/>
            <person name="Spang A."/>
        </authorList>
    </citation>
    <scope>NUCLEOTIDE SEQUENCE [LARGE SCALE GENOMIC DNA]</scope>
    <source>
        <strain evidence="11">MAG_bin1129</strain>
    </source>
</reference>
<keyword evidence="4 6" id="KW-0648">Protein biosynthesis</keyword>
<feature type="binding site" evidence="6">
    <location>
        <begin position="231"/>
        <end position="233"/>
    </location>
    <ligand>
        <name>L-serine</name>
        <dbReference type="ChEBI" id="CHEBI:33384"/>
    </ligand>
</feature>
<dbReference type="Gene3D" id="3.30.930.10">
    <property type="entry name" value="Bira Bifunctional Protein, Domain 2"/>
    <property type="match status" value="1"/>
</dbReference>
<dbReference type="GO" id="GO:0004828">
    <property type="term" value="F:serine-tRNA ligase activity"/>
    <property type="evidence" value="ECO:0007669"/>
    <property type="project" value="UniProtKB-UniRule"/>
</dbReference>
<feature type="binding site" evidence="6 8">
    <location>
        <begin position="262"/>
        <end position="264"/>
    </location>
    <ligand>
        <name>ATP</name>
        <dbReference type="ChEBI" id="CHEBI:30616"/>
    </ligand>
</feature>
<comment type="catalytic activity">
    <reaction evidence="6">
        <text>tRNA(Sec) + L-serine + ATP = L-seryl-tRNA(Sec) + AMP + diphosphate + H(+)</text>
        <dbReference type="Rhea" id="RHEA:42580"/>
        <dbReference type="Rhea" id="RHEA-COMP:9742"/>
        <dbReference type="Rhea" id="RHEA-COMP:10128"/>
        <dbReference type="ChEBI" id="CHEBI:15378"/>
        <dbReference type="ChEBI" id="CHEBI:30616"/>
        <dbReference type="ChEBI" id="CHEBI:33019"/>
        <dbReference type="ChEBI" id="CHEBI:33384"/>
        <dbReference type="ChEBI" id="CHEBI:78442"/>
        <dbReference type="ChEBI" id="CHEBI:78533"/>
        <dbReference type="ChEBI" id="CHEBI:456215"/>
        <dbReference type="EC" id="6.1.1.11"/>
    </reaction>
</comment>
<evidence type="ECO:0000256" key="1">
    <source>
        <dbReference type="ARBA" id="ARBA00022598"/>
    </source>
</evidence>
<dbReference type="EC" id="6.1.1.11" evidence="6"/>
<dbReference type="InterPro" id="IPR042103">
    <property type="entry name" value="SerRS_1_N_sf"/>
</dbReference>
<feature type="domain" description="Aminoacyl-transfer RNA synthetases class-II family profile" evidence="10">
    <location>
        <begin position="139"/>
        <end position="408"/>
    </location>
</feature>
<dbReference type="EMBL" id="DVAB01000007">
    <property type="protein sequence ID" value="HIK00033.1"/>
    <property type="molecule type" value="Genomic_DNA"/>
</dbReference>
<comment type="catalytic activity">
    <reaction evidence="6">
        <text>tRNA(Ser) + L-serine + ATP = L-seryl-tRNA(Ser) + AMP + diphosphate + H(+)</text>
        <dbReference type="Rhea" id="RHEA:12292"/>
        <dbReference type="Rhea" id="RHEA-COMP:9669"/>
        <dbReference type="Rhea" id="RHEA-COMP:9703"/>
        <dbReference type="ChEBI" id="CHEBI:15378"/>
        <dbReference type="ChEBI" id="CHEBI:30616"/>
        <dbReference type="ChEBI" id="CHEBI:33019"/>
        <dbReference type="ChEBI" id="CHEBI:33384"/>
        <dbReference type="ChEBI" id="CHEBI:78442"/>
        <dbReference type="ChEBI" id="CHEBI:78533"/>
        <dbReference type="ChEBI" id="CHEBI:456215"/>
        <dbReference type="EC" id="6.1.1.11"/>
    </reaction>
</comment>
<comment type="similarity">
    <text evidence="6">Belongs to the class-II aminoacyl-tRNA synthetase family. Type-1 seryl-tRNA synthetase subfamily.</text>
</comment>
<comment type="pathway">
    <text evidence="6">Aminoacyl-tRNA biosynthesis; selenocysteinyl-tRNA(Sec) biosynthesis; L-seryl-tRNA(Sec) from L-serine and tRNA(Sec): step 1/1.</text>
</comment>
<dbReference type="HAMAP" id="MF_00176">
    <property type="entry name" value="Ser_tRNA_synth_type1"/>
    <property type="match status" value="1"/>
</dbReference>
<evidence type="ECO:0000313" key="11">
    <source>
        <dbReference type="EMBL" id="HIK00033.1"/>
    </source>
</evidence>
<dbReference type="CDD" id="cd00770">
    <property type="entry name" value="SerRS_core"/>
    <property type="match status" value="1"/>
</dbReference>
<keyword evidence="1 6" id="KW-0436">Ligase</keyword>
<comment type="function">
    <text evidence="6">Catalyzes the attachment of serine to tRNA(Ser). Is also able to aminoacylate tRNA(Sec) with serine, to form the misacylated tRNA L-seryl-tRNA(Sec), which will be further converted into selenocysteinyl-tRNA(Sec).</text>
</comment>
<evidence type="ECO:0000256" key="6">
    <source>
        <dbReference type="HAMAP-Rule" id="MF_00176"/>
    </source>
</evidence>
<dbReference type="GO" id="GO:0016260">
    <property type="term" value="P:selenocysteine biosynthetic process"/>
    <property type="evidence" value="ECO:0007669"/>
    <property type="project" value="UniProtKB-UniRule"/>
</dbReference>
<sequence>MIDVNLLRTNPEIAKDSQRRRGIEVSLVDKVLEADKKWRTLKGELDELRAERNKLGEEIGKLKKKGENPVDILNRVSILSGKIKKQEEELAELEQKRDKLLLEIPNILHETVPQGKDEGENVEIKKVGKPTKFPFQPKDHIDLGLNLDLFDVERAAKTSGARFYFLKNEAVLLELALVQYAMDFLVKKQGFTPIIVPDLVKERSMYGVGMLPHSPNEIYKIENEDLYLVLTSEHAIAGMHMDETFKPDDLPKRYAGFSTCFRTEAGAHGRDTKGIFRVHQFDKVEMFIFSKPEDSWKEHEKLLKNAEELVKGLELPYRIMNICTGDIGVVAAKKYDIDAWMPGQKAYREIISCSNCTDFQARRLNIRILRNNKTEIAHTLNSTALAIGRTIVAILENYQNKDGSITVPKVLQKYTGFKKIGPK</sequence>
<feature type="binding site" evidence="6 8">
    <location>
        <begin position="349"/>
        <end position="352"/>
    </location>
    <ligand>
        <name>ATP</name>
        <dbReference type="ChEBI" id="CHEBI:30616"/>
    </ligand>
</feature>
<dbReference type="UniPathway" id="UPA00906">
    <property type="reaction ID" value="UER00895"/>
</dbReference>
<dbReference type="PIRSF" id="PIRSF001529">
    <property type="entry name" value="Ser-tRNA-synth_IIa"/>
    <property type="match status" value="1"/>
</dbReference>
<evidence type="ECO:0000259" key="10">
    <source>
        <dbReference type="PROSITE" id="PS50862"/>
    </source>
</evidence>